<dbReference type="Gramene" id="evm.model.04.749">
    <property type="protein sequence ID" value="cds.evm.model.04.749"/>
    <property type="gene ID" value="evm.TU.04.749"/>
</dbReference>
<name>A0A803PIL8_CANSA</name>
<keyword evidence="3" id="KW-1185">Reference proteome</keyword>
<sequence length="130" mass="14732">MSCSGDNELSLELVLGGVLKEAARVNLKMAYAYSRAKCTATKNLATTNTLQREVDATKKKVQDVRKELREVNKNLLTANIHVEELTKEMQEMPSPEQLEANNDTLSREVNELKDKRENLQTLLSKLERDV</sequence>
<evidence type="ECO:0000313" key="2">
    <source>
        <dbReference type="EnsemblPlants" id="cds.evm.model.04.749"/>
    </source>
</evidence>
<evidence type="ECO:0000313" key="3">
    <source>
        <dbReference type="Proteomes" id="UP000596661"/>
    </source>
</evidence>
<proteinExistence type="predicted"/>
<evidence type="ECO:0000256" key="1">
    <source>
        <dbReference type="SAM" id="Coils"/>
    </source>
</evidence>
<reference evidence="2" key="1">
    <citation type="submission" date="2018-11" db="EMBL/GenBank/DDBJ databases">
        <authorList>
            <person name="Grassa J C."/>
        </authorList>
    </citation>
    <scope>NUCLEOTIDE SEQUENCE [LARGE SCALE GENOMIC DNA]</scope>
</reference>
<feature type="coiled-coil region" evidence="1">
    <location>
        <begin position="47"/>
        <end position="129"/>
    </location>
</feature>
<reference evidence="2" key="2">
    <citation type="submission" date="2021-03" db="UniProtKB">
        <authorList>
            <consortium name="EnsemblPlants"/>
        </authorList>
    </citation>
    <scope>IDENTIFICATION</scope>
</reference>
<dbReference type="EMBL" id="UZAU01000366">
    <property type="status" value="NOT_ANNOTATED_CDS"/>
    <property type="molecule type" value="Genomic_DNA"/>
</dbReference>
<organism evidence="2 3">
    <name type="scientific">Cannabis sativa</name>
    <name type="common">Hemp</name>
    <name type="synonym">Marijuana</name>
    <dbReference type="NCBI Taxonomy" id="3483"/>
    <lineage>
        <taxon>Eukaryota</taxon>
        <taxon>Viridiplantae</taxon>
        <taxon>Streptophyta</taxon>
        <taxon>Embryophyta</taxon>
        <taxon>Tracheophyta</taxon>
        <taxon>Spermatophyta</taxon>
        <taxon>Magnoliopsida</taxon>
        <taxon>eudicotyledons</taxon>
        <taxon>Gunneridae</taxon>
        <taxon>Pentapetalae</taxon>
        <taxon>rosids</taxon>
        <taxon>fabids</taxon>
        <taxon>Rosales</taxon>
        <taxon>Cannabaceae</taxon>
        <taxon>Cannabis</taxon>
    </lineage>
</organism>
<keyword evidence="1" id="KW-0175">Coiled coil</keyword>
<dbReference type="EnsemblPlants" id="evm.model.04.749">
    <property type="protein sequence ID" value="cds.evm.model.04.749"/>
    <property type="gene ID" value="evm.TU.04.749"/>
</dbReference>
<accession>A0A803PIL8</accession>
<protein>
    <submittedName>
        <fullName evidence="2">Uncharacterized protein</fullName>
    </submittedName>
</protein>
<dbReference type="Proteomes" id="UP000596661">
    <property type="component" value="Chromosome 4"/>
</dbReference>
<dbReference type="AlphaFoldDB" id="A0A803PIL8"/>